<feature type="region of interest" description="Disordered" evidence="1">
    <location>
        <begin position="122"/>
        <end position="142"/>
    </location>
</feature>
<comment type="caution">
    <text evidence="2">The sequence shown here is derived from an EMBL/GenBank/DDBJ whole genome shotgun (WGS) entry which is preliminary data.</text>
</comment>
<keyword evidence="3" id="KW-1185">Reference proteome</keyword>
<gene>
    <name evidence="2" type="ORF">VTL71DRAFT_5429</name>
</gene>
<dbReference type="Proteomes" id="UP001595075">
    <property type="component" value="Unassembled WGS sequence"/>
</dbReference>
<dbReference type="EMBL" id="JAZHXI010000015">
    <property type="protein sequence ID" value="KAL2063624.1"/>
    <property type="molecule type" value="Genomic_DNA"/>
</dbReference>
<evidence type="ECO:0000313" key="3">
    <source>
        <dbReference type="Proteomes" id="UP001595075"/>
    </source>
</evidence>
<organism evidence="2 3">
    <name type="scientific">Oculimacula yallundae</name>
    <dbReference type="NCBI Taxonomy" id="86028"/>
    <lineage>
        <taxon>Eukaryota</taxon>
        <taxon>Fungi</taxon>
        <taxon>Dikarya</taxon>
        <taxon>Ascomycota</taxon>
        <taxon>Pezizomycotina</taxon>
        <taxon>Leotiomycetes</taxon>
        <taxon>Helotiales</taxon>
        <taxon>Ploettnerulaceae</taxon>
        <taxon>Oculimacula</taxon>
    </lineage>
</organism>
<name>A0ABR4C116_9HELO</name>
<sequence length="142" mass="15698">MAKSTDQTTPSTWTLLFKHSNQTILLFVEPTTTFPTILSELLLALRERYPDGLPSALSPEPLELPDSGIDVVLGVRKDEFDATKGWKELKLEGAGMVDSPKSLGWKDGTQVAFAFEREGGGKGKRVFDVQSPNVDELYPEEE</sequence>
<evidence type="ECO:0000256" key="1">
    <source>
        <dbReference type="SAM" id="MobiDB-lite"/>
    </source>
</evidence>
<protein>
    <submittedName>
        <fullName evidence="2">Uncharacterized protein</fullName>
    </submittedName>
</protein>
<reference evidence="2 3" key="1">
    <citation type="journal article" date="2024" name="Commun. Biol.">
        <title>Comparative genomic analysis of thermophilic fungi reveals convergent evolutionary adaptations and gene losses.</title>
        <authorList>
            <person name="Steindorff A.S."/>
            <person name="Aguilar-Pontes M.V."/>
            <person name="Robinson A.J."/>
            <person name="Andreopoulos B."/>
            <person name="LaButti K."/>
            <person name="Kuo A."/>
            <person name="Mondo S."/>
            <person name="Riley R."/>
            <person name="Otillar R."/>
            <person name="Haridas S."/>
            <person name="Lipzen A."/>
            <person name="Grimwood J."/>
            <person name="Schmutz J."/>
            <person name="Clum A."/>
            <person name="Reid I.D."/>
            <person name="Moisan M.C."/>
            <person name="Butler G."/>
            <person name="Nguyen T.T.M."/>
            <person name="Dewar K."/>
            <person name="Conant G."/>
            <person name="Drula E."/>
            <person name="Henrissat B."/>
            <person name="Hansel C."/>
            <person name="Singer S."/>
            <person name="Hutchinson M.I."/>
            <person name="de Vries R.P."/>
            <person name="Natvig D.O."/>
            <person name="Powell A.J."/>
            <person name="Tsang A."/>
            <person name="Grigoriev I.V."/>
        </authorList>
    </citation>
    <scope>NUCLEOTIDE SEQUENCE [LARGE SCALE GENOMIC DNA]</scope>
    <source>
        <strain evidence="2 3">CBS 494.80</strain>
    </source>
</reference>
<proteinExistence type="predicted"/>
<accession>A0ABR4C116</accession>
<evidence type="ECO:0000313" key="2">
    <source>
        <dbReference type="EMBL" id="KAL2063624.1"/>
    </source>
</evidence>